<dbReference type="Proteomes" id="UP001056384">
    <property type="component" value="Chromosome 4"/>
</dbReference>
<keyword evidence="3" id="KW-1185">Reference proteome</keyword>
<evidence type="ECO:0000256" key="1">
    <source>
        <dbReference type="SAM" id="Phobius"/>
    </source>
</evidence>
<gene>
    <name evidence="2" type="ORF">Slin15195_G054070</name>
</gene>
<organism evidence="2 3">
    <name type="scientific">Septoria linicola</name>
    <dbReference type="NCBI Taxonomy" id="215465"/>
    <lineage>
        <taxon>Eukaryota</taxon>
        <taxon>Fungi</taxon>
        <taxon>Dikarya</taxon>
        <taxon>Ascomycota</taxon>
        <taxon>Pezizomycotina</taxon>
        <taxon>Dothideomycetes</taxon>
        <taxon>Dothideomycetidae</taxon>
        <taxon>Mycosphaerellales</taxon>
        <taxon>Mycosphaerellaceae</taxon>
        <taxon>Septoria</taxon>
    </lineage>
</organism>
<proteinExistence type="predicted"/>
<keyword evidence="1" id="KW-0812">Transmembrane</keyword>
<dbReference type="PANTHER" id="PTHR35394:SF5">
    <property type="entry name" value="DUF3176 DOMAIN-CONTAINING PROTEIN"/>
    <property type="match status" value="1"/>
</dbReference>
<name>A0A9Q9ARY7_9PEZI</name>
<sequence length="296" mass="32634">MLNADPDPRNASAAWSKTPVQASECALYYCVKVYNTSVTNNTATQLAQELTTNRAADSWQPISVDVNEIGTDQTIIDSLEQGGLQGAINHTDLMIGNDFNVSQRAVMSTSQYFQSTFARNLSIEESSSHRSVDGNPMTGYYLDDDTEEGAHDPSIMQPLFRGRTDLPQLFENIAASMTNAIRTSDQCVEQHFGKLGRQVTKYRVQWPWIALPAAIVLASLVQLLITILSSRTRPLWKSSTLATPSRGPYVAEVFDGAMTNVELTDAAGKHDVDLFPREKKSRDQVSLLSTQDGQPK</sequence>
<keyword evidence="1" id="KW-0472">Membrane</keyword>
<dbReference type="PANTHER" id="PTHR35394">
    <property type="entry name" value="DUF3176 DOMAIN-CONTAINING PROTEIN"/>
    <property type="match status" value="1"/>
</dbReference>
<accession>A0A9Q9ARY7</accession>
<protein>
    <submittedName>
        <fullName evidence="2">Uncharacterized protein</fullName>
    </submittedName>
</protein>
<feature type="transmembrane region" description="Helical" evidence="1">
    <location>
        <begin position="206"/>
        <end position="228"/>
    </location>
</feature>
<reference evidence="2" key="1">
    <citation type="submission" date="2022-06" db="EMBL/GenBank/DDBJ databases">
        <title>Complete genome sequences of two strains of the flax pathogen Septoria linicola.</title>
        <authorList>
            <person name="Lapalu N."/>
            <person name="Simon A."/>
            <person name="Demenou B."/>
            <person name="Paumier D."/>
            <person name="Guillot M.-P."/>
            <person name="Gout L."/>
            <person name="Valade R."/>
        </authorList>
    </citation>
    <scope>NUCLEOTIDE SEQUENCE</scope>
    <source>
        <strain evidence="2">SE15195</strain>
    </source>
</reference>
<evidence type="ECO:0000313" key="3">
    <source>
        <dbReference type="Proteomes" id="UP001056384"/>
    </source>
</evidence>
<dbReference type="AlphaFoldDB" id="A0A9Q9ARY7"/>
<dbReference type="EMBL" id="CP099421">
    <property type="protein sequence ID" value="USW52088.1"/>
    <property type="molecule type" value="Genomic_DNA"/>
</dbReference>
<keyword evidence="1" id="KW-1133">Transmembrane helix</keyword>
<evidence type="ECO:0000313" key="2">
    <source>
        <dbReference type="EMBL" id="USW52088.1"/>
    </source>
</evidence>